<dbReference type="GO" id="GO:0030424">
    <property type="term" value="C:axon"/>
    <property type="evidence" value="ECO:0007669"/>
    <property type="project" value="TreeGrafter"/>
</dbReference>
<keyword evidence="6 8" id="KW-0675">Receptor</keyword>
<feature type="transmembrane region" description="Helical" evidence="8">
    <location>
        <begin position="282"/>
        <end position="310"/>
    </location>
</feature>
<evidence type="ECO:0000256" key="1">
    <source>
        <dbReference type="ARBA" id="ARBA00004651"/>
    </source>
</evidence>
<dbReference type="GO" id="GO:0043025">
    <property type="term" value="C:neuronal cell body"/>
    <property type="evidence" value="ECO:0007669"/>
    <property type="project" value="TreeGrafter"/>
</dbReference>
<dbReference type="GO" id="GO:0005886">
    <property type="term" value="C:plasma membrane"/>
    <property type="evidence" value="ECO:0007669"/>
    <property type="project" value="UniProtKB-SubCell"/>
</dbReference>
<feature type="transmembrane region" description="Helical" evidence="8">
    <location>
        <begin position="12"/>
        <end position="34"/>
    </location>
</feature>
<reference evidence="9" key="1">
    <citation type="submission" date="2025-05" db="UniProtKB">
        <authorList>
            <consortium name="RefSeq"/>
        </authorList>
    </citation>
    <scope>NUCLEOTIDE SEQUENCE [LARGE SCALE GENOMIC DNA]</scope>
    <source>
        <strain evidence="9">14028-0561.14</strain>
    </source>
</reference>
<reference evidence="10" key="2">
    <citation type="submission" date="2025-08" db="UniProtKB">
        <authorList>
            <consortium name="RefSeq"/>
        </authorList>
    </citation>
    <scope>IDENTIFICATION</scope>
    <source>
        <strain evidence="10">14028-0561.14</strain>
        <tissue evidence="10">Whole fly</tissue>
    </source>
</reference>
<organism evidence="9 10">
    <name type="scientific">Drosophila kikkawai</name>
    <name type="common">Fruit fly</name>
    <dbReference type="NCBI Taxonomy" id="30033"/>
    <lineage>
        <taxon>Eukaryota</taxon>
        <taxon>Metazoa</taxon>
        <taxon>Ecdysozoa</taxon>
        <taxon>Arthropoda</taxon>
        <taxon>Hexapoda</taxon>
        <taxon>Insecta</taxon>
        <taxon>Pterygota</taxon>
        <taxon>Neoptera</taxon>
        <taxon>Endopterygota</taxon>
        <taxon>Diptera</taxon>
        <taxon>Brachycera</taxon>
        <taxon>Muscomorpha</taxon>
        <taxon>Ephydroidea</taxon>
        <taxon>Drosophilidae</taxon>
        <taxon>Drosophila</taxon>
        <taxon>Sophophora</taxon>
    </lineage>
</organism>
<keyword evidence="7 8" id="KW-0807">Transducer</keyword>
<dbReference type="GO" id="GO:0030425">
    <property type="term" value="C:dendrite"/>
    <property type="evidence" value="ECO:0007669"/>
    <property type="project" value="TreeGrafter"/>
</dbReference>
<evidence type="ECO:0000256" key="6">
    <source>
        <dbReference type="ARBA" id="ARBA00023170"/>
    </source>
</evidence>
<sequence>MFRVRAGFRPKLVYYILNSILYSSWLLGIFPFIYEPRQRKLHRSKWLILYGFVLSSGLLFLMLKHESEREGNGPKLDVFERNFVLQQISLLLGVVGVLAICAMYLRTFWRSRNLEWIYNELMHLELRYFCSDAVECQTFDAYVIQKGILIVGGVASTMVVHFGVPNQRLPLSNLIVVALIKLGTFLLAIHFHLGVAFIYRFVWSINRELLGLANYLRAHPSGGSSRVNLLLKLYGQLVDIYGRLTECYDYQTALMIVIFLAANIIVSFYMIVYSVSLSQMSFFMMLIMFPLALVNNFLDFWLSIAVCDLVERTGRQTSMILKLFNDIEDMDKALEMSISEFALFCSHRRFKFLHCGLFYVNREMGFQMLVTSFLYLLFLVQFDFMNL</sequence>
<dbReference type="OrthoDB" id="8067175at2759"/>
<evidence type="ECO:0000256" key="4">
    <source>
        <dbReference type="ARBA" id="ARBA00022989"/>
    </source>
</evidence>
<protein>
    <recommendedName>
        <fullName evidence="8">Gustatory receptor</fullName>
    </recommendedName>
</protein>
<evidence type="ECO:0000256" key="5">
    <source>
        <dbReference type="ARBA" id="ARBA00023136"/>
    </source>
</evidence>
<gene>
    <name evidence="10" type="primary">Gr22d</name>
</gene>
<keyword evidence="5 8" id="KW-0472">Membrane</keyword>
<evidence type="ECO:0000313" key="9">
    <source>
        <dbReference type="Proteomes" id="UP001652661"/>
    </source>
</evidence>
<comment type="subcellular location">
    <subcellularLocation>
        <location evidence="1 8">Cell membrane</location>
        <topology evidence="1 8">Multi-pass membrane protein</topology>
    </subcellularLocation>
</comment>
<name>A0A6P4HSF9_DROKI</name>
<dbReference type="Pfam" id="PF08395">
    <property type="entry name" value="7tm_7"/>
    <property type="match status" value="1"/>
</dbReference>
<accession>A0A6P4HSF9</accession>
<feature type="transmembrane region" description="Helical" evidence="8">
    <location>
        <begin position="147"/>
        <end position="164"/>
    </location>
</feature>
<comment type="function">
    <text evidence="8">Gustatory receptor which mediates acceptance or avoidance behavior, depending on its substrates.</text>
</comment>
<keyword evidence="9" id="KW-1185">Reference proteome</keyword>
<feature type="transmembrane region" description="Helical" evidence="8">
    <location>
        <begin position="366"/>
        <end position="384"/>
    </location>
</feature>
<evidence type="ECO:0000256" key="7">
    <source>
        <dbReference type="ARBA" id="ARBA00023224"/>
    </source>
</evidence>
<evidence type="ECO:0000256" key="2">
    <source>
        <dbReference type="ARBA" id="ARBA00022475"/>
    </source>
</evidence>
<dbReference type="Proteomes" id="UP001652661">
    <property type="component" value="Chromosome 2L"/>
</dbReference>
<dbReference type="AlphaFoldDB" id="A0A6P4HSF9"/>
<dbReference type="InterPro" id="IPR013604">
    <property type="entry name" value="7TM_chemorcpt"/>
</dbReference>
<dbReference type="PANTHER" id="PTHR21143">
    <property type="entry name" value="INVERTEBRATE GUSTATORY RECEPTOR"/>
    <property type="match status" value="1"/>
</dbReference>
<feature type="transmembrane region" description="Helical" evidence="8">
    <location>
        <begin position="46"/>
        <end position="63"/>
    </location>
</feature>
<comment type="similarity">
    <text evidence="8">Belongs to the insect chemoreceptor superfamily. Gustatory receptor (GR) family.</text>
</comment>
<feature type="transmembrane region" description="Helical" evidence="8">
    <location>
        <begin position="253"/>
        <end position="276"/>
    </location>
</feature>
<feature type="transmembrane region" description="Helical" evidence="8">
    <location>
        <begin position="83"/>
        <end position="105"/>
    </location>
</feature>
<evidence type="ECO:0000256" key="3">
    <source>
        <dbReference type="ARBA" id="ARBA00022692"/>
    </source>
</evidence>
<keyword evidence="4 8" id="KW-1133">Transmembrane helix</keyword>
<comment type="caution">
    <text evidence="8">Lacks conserved residue(s) required for the propagation of feature annotation.</text>
</comment>
<dbReference type="GO" id="GO:0007165">
    <property type="term" value="P:signal transduction"/>
    <property type="evidence" value="ECO:0007669"/>
    <property type="project" value="UniProtKB-KW"/>
</dbReference>
<proteinExistence type="inferred from homology"/>
<dbReference type="PANTHER" id="PTHR21143:SF131">
    <property type="entry name" value="GUSTATORY AND ODORANT RECEPTOR 63A-RELATED"/>
    <property type="match status" value="1"/>
</dbReference>
<feature type="transmembrane region" description="Helical" evidence="8">
    <location>
        <begin position="176"/>
        <end position="199"/>
    </location>
</feature>
<evidence type="ECO:0000256" key="8">
    <source>
        <dbReference type="RuleBase" id="RU363108"/>
    </source>
</evidence>
<keyword evidence="2 8" id="KW-1003">Cell membrane</keyword>
<keyword evidence="3 8" id="KW-0812">Transmembrane</keyword>
<evidence type="ECO:0000313" key="10">
    <source>
        <dbReference type="RefSeq" id="XP_017018957.1"/>
    </source>
</evidence>
<dbReference type="GO" id="GO:0033041">
    <property type="term" value="F:sweet taste receptor activity"/>
    <property type="evidence" value="ECO:0007669"/>
    <property type="project" value="TreeGrafter"/>
</dbReference>
<dbReference type="RefSeq" id="XP_017018957.1">
    <property type="nucleotide sequence ID" value="XM_017163468.1"/>
</dbReference>